<evidence type="ECO:0000256" key="2">
    <source>
        <dbReference type="ARBA" id="ARBA00022448"/>
    </source>
</evidence>
<dbReference type="OrthoDB" id="9807115at2"/>
<dbReference type="InterPro" id="IPR052157">
    <property type="entry name" value="BCAA_transport_permease"/>
</dbReference>
<dbReference type="InterPro" id="IPR001851">
    <property type="entry name" value="ABC_transp_permease"/>
</dbReference>
<evidence type="ECO:0000256" key="8">
    <source>
        <dbReference type="ARBA" id="ARBA00037998"/>
    </source>
</evidence>
<dbReference type="GO" id="GO:0006865">
    <property type="term" value="P:amino acid transport"/>
    <property type="evidence" value="ECO:0007669"/>
    <property type="project" value="UniProtKB-KW"/>
</dbReference>
<dbReference type="GO" id="GO:0005886">
    <property type="term" value="C:plasma membrane"/>
    <property type="evidence" value="ECO:0007669"/>
    <property type="project" value="UniProtKB-SubCell"/>
</dbReference>
<keyword evidence="5" id="KW-0029">Amino-acid transport</keyword>
<sequence length="288" mass="31103">MQIIVSGLIFGCIYALVALGLVLIFKTTEIVNFAHGEMAMVTTFVSFVFLTKYGFSYGVSLVFAFVFAAIFGLVVYFVFMKRVQSSPHLNQIVLTLGLFMVFNGLAGLIWGYQPSSFPEAIGGDPFKVGGVYITKNELFIVGITVLLMLLFFLLFRYTKIGLAMQAASQDIMTSELMGIKVSGVFMGTWAIGTVLGGIAGVMTAPITFLSPNMMTEIMIIAFAGAVLGGFVSLPGAVIGGLIIGAFENVVSYYISPEMKIVFTFLLIIIVLYIRPQGIFGGAKLVKKV</sequence>
<evidence type="ECO:0000256" key="5">
    <source>
        <dbReference type="ARBA" id="ARBA00022970"/>
    </source>
</evidence>
<dbReference type="GO" id="GO:0022857">
    <property type="term" value="F:transmembrane transporter activity"/>
    <property type="evidence" value="ECO:0007669"/>
    <property type="project" value="InterPro"/>
</dbReference>
<feature type="transmembrane region" description="Helical" evidence="9">
    <location>
        <begin position="61"/>
        <end position="80"/>
    </location>
</feature>
<evidence type="ECO:0000256" key="7">
    <source>
        <dbReference type="ARBA" id="ARBA00023136"/>
    </source>
</evidence>
<evidence type="ECO:0000256" key="1">
    <source>
        <dbReference type="ARBA" id="ARBA00004651"/>
    </source>
</evidence>
<feature type="transmembrane region" description="Helical" evidence="9">
    <location>
        <begin position="92"/>
        <end position="112"/>
    </location>
</feature>
<accession>A0A2U1K6A7</accession>
<dbReference type="PANTHER" id="PTHR11795:SF451">
    <property type="entry name" value="ABC TRANSPORTER PERMEASE PROTEIN"/>
    <property type="match status" value="1"/>
</dbReference>
<dbReference type="Proteomes" id="UP000245998">
    <property type="component" value="Unassembled WGS sequence"/>
</dbReference>
<evidence type="ECO:0000256" key="9">
    <source>
        <dbReference type="SAM" id="Phobius"/>
    </source>
</evidence>
<keyword evidence="6 9" id="KW-1133">Transmembrane helix</keyword>
<name>A0A2U1K6A7_9BACI</name>
<evidence type="ECO:0000313" key="10">
    <source>
        <dbReference type="EMBL" id="PWA12785.1"/>
    </source>
</evidence>
<keyword evidence="7 9" id="KW-0472">Membrane</keyword>
<reference evidence="10 11" key="1">
    <citation type="submission" date="2018-04" db="EMBL/GenBank/DDBJ databases">
        <title>Camelliibacillus theae gen. nov., sp. nov., isolated from Pu'er tea.</title>
        <authorList>
            <person name="Niu L."/>
        </authorList>
    </citation>
    <scope>NUCLEOTIDE SEQUENCE [LARGE SCALE GENOMIC DNA]</scope>
    <source>
        <strain evidence="10 11">T8</strain>
    </source>
</reference>
<keyword evidence="2" id="KW-0813">Transport</keyword>
<dbReference type="EMBL" id="QCZG01000005">
    <property type="protein sequence ID" value="PWA12785.1"/>
    <property type="molecule type" value="Genomic_DNA"/>
</dbReference>
<organism evidence="10 11">
    <name type="scientific">Pueribacillus theae</name>
    <dbReference type="NCBI Taxonomy" id="2171751"/>
    <lineage>
        <taxon>Bacteria</taxon>
        <taxon>Bacillati</taxon>
        <taxon>Bacillota</taxon>
        <taxon>Bacilli</taxon>
        <taxon>Bacillales</taxon>
        <taxon>Bacillaceae</taxon>
        <taxon>Pueribacillus</taxon>
    </lineage>
</organism>
<evidence type="ECO:0000256" key="6">
    <source>
        <dbReference type="ARBA" id="ARBA00022989"/>
    </source>
</evidence>
<evidence type="ECO:0000313" key="11">
    <source>
        <dbReference type="Proteomes" id="UP000245998"/>
    </source>
</evidence>
<dbReference type="RefSeq" id="WP_116553566.1">
    <property type="nucleotide sequence ID" value="NZ_QCZG01000005.1"/>
</dbReference>
<keyword evidence="11" id="KW-1185">Reference proteome</keyword>
<proteinExistence type="inferred from homology"/>
<protein>
    <submittedName>
        <fullName evidence="10">Branched-chain amino acid ABC transporter permease</fullName>
    </submittedName>
</protein>
<comment type="subcellular location">
    <subcellularLocation>
        <location evidence="1">Cell membrane</location>
        <topology evidence="1">Multi-pass membrane protein</topology>
    </subcellularLocation>
</comment>
<evidence type="ECO:0000256" key="3">
    <source>
        <dbReference type="ARBA" id="ARBA00022475"/>
    </source>
</evidence>
<gene>
    <name evidence="10" type="ORF">DCC39_03820</name>
</gene>
<feature type="transmembrane region" description="Helical" evidence="9">
    <location>
        <begin position="178"/>
        <end position="199"/>
    </location>
</feature>
<comment type="caution">
    <text evidence="10">The sequence shown here is derived from an EMBL/GenBank/DDBJ whole genome shotgun (WGS) entry which is preliminary data.</text>
</comment>
<dbReference type="AlphaFoldDB" id="A0A2U1K6A7"/>
<evidence type="ECO:0000256" key="4">
    <source>
        <dbReference type="ARBA" id="ARBA00022692"/>
    </source>
</evidence>
<dbReference type="Pfam" id="PF02653">
    <property type="entry name" value="BPD_transp_2"/>
    <property type="match status" value="1"/>
</dbReference>
<feature type="transmembrane region" description="Helical" evidence="9">
    <location>
        <begin position="258"/>
        <end position="275"/>
    </location>
</feature>
<feature type="transmembrane region" description="Helical" evidence="9">
    <location>
        <begin position="219"/>
        <end position="246"/>
    </location>
</feature>
<comment type="similarity">
    <text evidence="8">Belongs to the binding-protein-dependent transport system permease family. LivHM subfamily.</text>
</comment>
<keyword evidence="3" id="KW-1003">Cell membrane</keyword>
<dbReference type="CDD" id="cd06582">
    <property type="entry name" value="TM_PBP1_LivH_like"/>
    <property type="match status" value="1"/>
</dbReference>
<feature type="transmembrane region" description="Helical" evidence="9">
    <location>
        <begin position="6"/>
        <end position="25"/>
    </location>
</feature>
<dbReference type="PANTHER" id="PTHR11795">
    <property type="entry name" value="BRANCHED-CHAIN AMINO ACID TRANSPORT SYSTEM PERMEASE PROTEIN LIVH"/>
    <property type="match status" value="1"/>
</dbReference>
<keyword evidence="4 9" id="KW-0812">Transmembrane</keyword>
<feature type="transmembrane region" description="Helical" evidence="9">
    <location>
        <begin position="138"/>
        <end position="157"/>
    </location>
</feature>